<feature type="transmembrane region" description="Helical" evidence="12">
    <location>
        <begin position="61"/>
        <end position="84"/>
    </location>
</feature>
<feature type="domain" description="G-protein coupled receptors family 1 profile" evidence="13">
    <location>
        <begin position="40"/>
        <end position="268"/>
    </location>
</feature>
<name>A0A3B3CTU1_ORYME</name>
<dbReference type="GO" id="GO:0007200">
    <property type="term" value="P:phospholipase C-activating G protein-coupled receptor signaling pathway"/>
    <property type="evidence" value="ECO:0007669"/>
    <property type="project" value="TreeGrafter"/>
</dbReference>
<keyword evidence="6" id="KW-0297">G-protein coupled receptor</keyword>
<reference evidence="14" key="2">
    <citation type="submission" date="2025-09" db="UniProtKB">
        <authorList>
            <consortium name="Ensembl"/>
        </authorList>
    </citation>
    <scope>IDENTIFICATION</scope>
</reference>
<evidence type="ECO:0000256" key="11">
    <source>
        <dbReference type="ARBA" id="ARBA00025736"/>
    </source>
</evidence>
<protein>
    <submittedName>
        <fullName evidence="14">Leukotriene B4 receptor 2b</fullName>
    </submittedName>
</protein>
<evidence type="ECO:0000256" key="3">
    <source>
        <dbReference type="ARBA" id="ARBA00022553"/>
    </source>
</evidence>
<feature type="transmembrane region" description="Helical" evidence="12">
    <location>
        <begin position="252"/>
        <end position="271"/>
    </location>
</feature>
<evidence type="ECO:0000256" key="2">
    <source>
        <dbReference type="ARBA" id="ARBA00022475"/>
    </source>
</evidence>
<feature type="transmembrane region" description="Helical" evidence="12">
    <location>
        <begin position="25"/>
        <end position="49"/>
    </location>
</feature>
<evidence type="ECO:0000256" key="6">
    <source>
        <dbReference type="ARBA" id="ARBA00023040"/>
    </source>
</evidence>
<keyword evidence="9" id="KW-0325">Glycoprotein</keyword>
<sequence>RDTPLTNSSVHEDDSPVHNDFSTTIGALILSLVFLLGVPGNFFIVWSILARIKQRSVTTLLILNLALADGFIMVLTIFFIIYLAKQEWIFGEPMCKAMFYLCNTNMYASIFLITLMSVHRMVAVWFPRKLYNLVTRKIVRRIIAGMWMLVMVIAIPSLVFRKFIFFPWVQVRFQYALETVSGFILPYAIIITCYVLILKRLRQDKFRRYVRSEKLILAIVVTFGLFWLPYHVINMVQVREAVLTAVKDRRAVTSALAFISSCANPVLYTFAGKSYIKKNGFAFMAKLFEGTSLEQTDNRKSRKINKDGIRSNNSNNTLPILGRLQGRGGGVGCLKTQIGREQLAQVRMHDDKFIVEAVNNHS</sequence>
<dbReference type="PANTHER" id="PTHR24225:SF72">
    <property type="entry name" value="G-PROTEIN COUPLED RECEPTORS FAMILY 1 PROFILE DOMAIN-CONTAINING PROTEIN-RELATED"/>
    <property type="match status" value="1"/>
</dbReference>
<proteinExistence type="inferred from homology"/>
<dbReference type="GO" id="GO:0007204">
    <property type="term" value="P:positive regulation of cytosolic calcium ion concentration"/>
    <property type="evidence" value="ECO:0007669"/>
    <property type="project" value="TreeGrafter"/>
</dbReference>
<dbReference type="Proteomes" id="UP000261560">
    <property type="component" value="Unplaced"/>
</dbReference>
<keyword evidence="5 12" id="KW-1133">Transmembrane helix</keyword>
<feature type="transmembrane region" description="Helical" evidence="12">
    <location>
        <begin position="104"/>
        <end position="126"/>
    </location>
</feature>
<keyword evidence="8" id="KW-0675">Receptor</keyword>
<evidence type="ECO:0000256" key="10">
    <source>
        <dbReference type="ARBA" id="ARBA00023224"/>
    </source>
</evidence>
<evidence type="ECO:0000256" key="5">
    <source>
        <dbReference type="ARBA" id="ARBA00022989"/>
    </source>
</evidence>
<comment type="subcellular location">
    <subcellularLocation>
        <location evidence="1">Cell membrane</location>
        <topology evidence="1">Multi-pass membrane protein</topology>
    </subcellularLocation>
</comment>
<dbReference type="InterPro" id="IPR003981">
    <property type="entry name" value="Leukotriene_B4_rcpt"/>
</dbReference>
<dbReference type="GO" id="GO:0004875">
    <property type="term" value="F:complement receptor activity"/>
    <property type="evidence" value="ECO:0007669"/>
    <property type="project" value="TreeGrafter"/>
</dbReference>
<keyword evidence="7 12" id="KW-0472">Membrane</keyword>
<keyword evidence="4 12" id="KW-0812">Transmembrane</keyword>
<evidence type="ECO:0000256" key="9">
    <source>
        <dbReference type="ARBA" id="ARBA00023180"/>
    </source>
</evidence>
<keyword evidence="3" id="KW-0597">Phosphoprotein</keyword>
<dbReference type="GO" id="GO:0006954">
    <property type="term" value="P:inflammatory response"/>
    <property type="evidence" value="ECO:0007669"/>
    <property type="project" value="TreeGrafter"/>
</dbReference>
<dbReference type="PRINTS" id="PR01476">
    <property type="entry name" value="LTBRECEPTOR"/>
</dbReference>
<evidence type="ECO:0000313" key="15">
    <source>
        <dbReference type="Proteomes" id="UP000261560"/>
    </source>
</evidence>
<dbReference type="Pfam" id="PF00001">
    <property type="entry name" value="7tm_1"/>
    <property type="match status" value="1"/>
</dbReference>
<dbReference type="GeneTree" id="ENSGT00950000182966"/>
<feature type="transmembrane region" description="Helical" evidence="12">
    <location>
        <begin position="180"/>
        <end position="198"/>
    </location>
</feature>
<dbReference type="InterPro" id="IPR000276">
    <property type="entry name" value="GPCR_Rhodpsn"/>
</dbReference>
<dbReference type="AlphaFoldDB" id="A0A3B3CTU1"/>
<evidence type="ECO:0000256" key="1">
    <source>
        <dbReference type="ARBA" id="ARBA00004651"/>
    </source>
</evidence>
<accession>A0A3B3CTU1</accession>
<keyword evidence="2" id="KW-1003">Cell membrane</keyword>
<reference evidence="14" key="1">
    <citation type="submission" date="2025-08" db="UniProtKB">
        <authorList>
            <consortium name="Ensembl"/>
        </authorList>
    </citation>
    <scope>IDENTIFICATION</scope>
</reference>
<dbReference type="PANTHER" id="PTHR24225">
    <property type="entry name" value="CHEMOTACTIC RECEPTOR"/>
    <property type="match status" value="1"/>
</dbReference>
<dbReference type="Ensembl" id="ENSOMET00000036386.1">
    <property type="protein sequence ID" value="ENSOMEP00000021016.1"/>
    <property type="gene ID" value="ENSOMEG00000022914.1"/>
</dbReference>
<evidence type="ECO:0000256" key="12">
    <source>
        <dbReference type="SAM" id="Phobius"/>
    </source>
</evidence>
<keyword evidence="15" id="KW-1185">Reference proteome</keyword>
<feature type="transmembrane region" description="Helical" evidence="12">
    <location>
        <begin position="214"/>
        <end position="232"/>
    </location>
</feature>
<evidence type="ECO:0000256" key="4">
    <source>
        <dbReference type="ARBA" id="ARBA00022692"/>
    </source>
</evidence>
<comment type="similarity">
    <text evidence="11">Belongs to the chemokine-like receptor (CMKLR) family.</text>
</comment>
<dbReference type="FunFam" id="1.20.1070.10:FF:000109">
    <property type="entry name" value="Leukotriene B4 receptor"/>
    <property type="match status" value="1"/>
</dbReference>
<organism evidence="14 15">
    <name type="scientific">Oryzias melastigma</name>
    <name type="common">Marine medaka</name>
    <dbReference type="NCBI Taxonomy" id="30732"/>
    <lineage>
        <taxon>Eukaryota</taxon>
        <taxon>Metazoa</taxon>
        <taxon>Chordata</taxon>
        <taxon>Craniata</taxon>
        <taxon>Vertebrata</taxon>
        <taxon>Euteleostomi</taxon>
        <taxon>Actinopterygii</taxon>
        <taxon>Neopterygii</taxon>
        <taxon>Teleostei</taxon>
        <taxon>Neoteleostei</taxon>
        <taxon>Acanthomorphata</taxon>
        <taxon>Ovalentaria</taxon>
        <taxon>Atherinomorphae</taxon>
        <taxon>Beloniformes</taxon>
        <taxon>Adrianichthyidae</taxon>
        <taxon>Oryziinae</taxon>
        <taxon>Oryzias</taxon>
    </lineage>
</organism>
<keyword evidence="10" id="KW-0807">Transducer</keyword>
<dbReference type="PRINTS" id="PR00237">
    <property type="entry name" value="GPCRRHODOPSN"/>
</dbReference>
<dbReference type="GO" id="GO:0005886">
    <property type="term" value="C:plasma membrane"/>
    <property type="evidence" value="ECO:0007669"/>
    <property type="project" value="UniProtKB-SubCell"/>
</dbReference>
<evidence type="ECO:0000256" key="8">
    <source>
        <dbReference type="ARBA" id="ARBA00023170"/>
    </source>
</evidence>
<evidence type="ECO:0000259" key="13">
    <source>
        <dbReference type="PROSITE" id="PS50262"/>
    </source>
</evidence>
<dbReference type="InterPro" id="IPR017452">
    <property type="entry name" value="GPCR_Rhodpsn_7TM"/>
</dbReference>
<feature type="transmembrane region" description="Helical" evidence="12">
    <location>
        <begin position="138"/>
        <end position="160"/>
    </location>
</feature>
<dbReference type="InterPro" id="IPR000826">
    <property type="entry name" value="Formyl_rcpt-rel"/>
</dbReference>
<dbReference type="Gene3D" id="1.20.1070.10">
    <property type="entry name" value="Rhodopsin 7-helix transmembrane proteins"/>
    <property type="match status" value="1"/>
</dbReference>
<dbReference type="PROSITE" id="PS50262">
    <property type="entry name" value="G_PROTEIN_RECEP_F1_2"/>
    <property type="match status" value="1"/>
</dbReference>
<evidence type="ECO:0000256" key="7">
    <source>
        <dbReference type="ARBA" id="ARBA00023136"/>
    </source>
</evidence>
<dbReference type="GO" id="GO:0004974">
    <property type="term" value="F:leukotriene receptor activity"/>
    <property type="evidence" value="ECO:0007669"/>
    <property type="project" value="InterPro"/>
</dbReference>
<evidence type="ECO:0000313" key="14">
    <source>
        <dbReference type="Ensembl" id="ENSOMEP00000021016.1"/>
    </source>
</evidence>
<dbReference type="SUPFAM" id="SSF81321">
    <property type="entry name" value="Family A G protein-coupled receptor-like"/>
    <property type="match status" value="1"/>
</dbReference>